<proteinExistence type="predicted"/>
<protein>
    <submittedName>
        <fullName evidence="2">Uncharacterized protein</fullName>
    </submittedName>
</protein>
<keyword evidence="3" id="KW-1185">Reference proteome</keyword>
<organism evidence="2 3">
    <name type="scientific">Fraxinus pennsylvanica</name>
    <dbReference type="NCBI Taxonomy" id="56036"/>
    <lineage>
        <taxon>Eukaryota</taxon>
        <taxon>Viridiplantae</taxon>
        <taxon>Streptophyta</taxon>
        <taxon>Embryophyta</taxon>
        <taxon>Tracheophyta</taxon>
        <taxon>Spermatophyta</taxon>
        <taxon>Magnoliopsida</taxon>
        <taxon>eudicotyledons</taxon>
        <taxon>Gunneridae</taxon>
        <taxon>Pentapetalae</taxon>
        <taxon>asterids</taxon>
        <taxon>lamiids</taxon>
        <taxon>Lamiales</taxon>
        <taxon>Oleaceae</taxon>
        <taxon>Oleeae</taxon>
        <taxon>Fraxinus</taxon>
    </lineage>
</organism>
<dbReference type="Gene3D" id="3.40.50.2000">
    <property type="entry name" value="Glycogen Phosphorylase B"/>
    <property type="match status" value="1"/>
</dbReference>
<evidence type="ECO:0000256" key="1">
    <source>
        <dbReference type="SAM" id="MobiDB-lite"/>
    </source>
</evidence>
<gene>
    <name evidence="2" type="ORF">FPE_LOCUS28079</name>
</gene>
<accession>A0AAD2A438</accession>
<feature type="region of interest" description="Disordered" evidence="1">
    <location>
        <begin position="157"/>
        <end position="176"/>
    </location>
</feature>
<dbReference type="Proteomes" id="UP000834106">
    <property type="component" value="Chromosome 17"/>
</dbReference>
<feature type="compositionally biased region" description="Basic residues" evidence="1">
    <location>
        <begin position="157"/>
        <end position="172"/>
    </location>
</feature>
<dbReference type="EMBL" id="OU503052">
    <property type="protein sequence ID" value="CAI9780649.1"/>
    <property type="molecule type" value="Genomic_DNA"/>
</dbReference>
<sequence>MKLPSVHLGVEEIGTVNYEIANLIHWRKHFGNVVLIMFYNGPVERTALEWRLLYGRIFKTVIIFPRQRNVDLAVEEGQLDHAYNYLPKLFDRYNGFSSVIEAIVNDRRLVMLPQKGDQFVNSKLVHGDHKAGVKAYQVARKIVEIFSVLDESESRRKAKRRVNRKKKKKKASKWAGETAENGTIEDEVGLIHWRKHFENVVLIMFCSGPVERTALEWRLLYGRIFKTVIILPGQRNIDLAVEEGQLDHAYNYLPKLFDRYNGVDGFLFLQDDTILNYWNLLQGDKTKL</sequence>
<dbReference type="SUPFAM" id="SSF53756">
    <property type="entry name" value="UDP-Glycosyltransferase/glycogen phosphorylase"/>
    <property type="match status" value="1"/>
</dbReference>
<evidence type="ECO:0000313" key="2">
    <source>
        <dbReference type="EMBL" id="CAI9780649.1"/>
    </source>
</evidence>
<reference evidence="2" key="1">
    <citation type="submission" date="2023-05" db="EMBL/GenBank/DDBJ databases">
        <authorList>
            <person name="Huff M."/>
        </authorList>
    </citation>
    <scope>NUCLEOTIDE SEQUENCE</scope>
</reference>
<dbReference type="PANTHER" id="PTHR31362">
    <property type="entry name" value="GLYCOSYLTRANSFERASE STELLO1-RELATED"/>
    <property type="match status" value="1"/>
</dbReference>
<evidence type="ECO:0000313" key="3">
    <source>
        <dbReference type="Proteomes" id="UP000834106"/>
    </source>
</evidence>
<dbReference type="PANTHER" id="PTHR31362:SF0">
    <property type="entry name" value="EXOSTOSIN DOMAIN-CONTAINING PROTEIN-RELATED"/>
    <property type="match status" value="1"/>
</dbReference>
<dbReference type="AlphaFoldDB" id="A0AAD2A438"/>
<dbReference type="InterPro" id="IPR005049">
    <property type="entry name" value="STL-like"/>
</dbReference>
<name>A0AAD2A438_9LAMI</name>